<evidence type="ECO:0008006" key="12">
    <source>
        <dbReference type="Google" id="ProtNLM"/>
    </source>
</evidence>
<accession>A0ABP0GY10</accession>
<dbReference type="Pfam" id="PF02148">
    <property type="entry name" value="zf-UBP"/>
    <property type="match status" value="1"/>
</dbReference>
<dbReference type="SMART" id="SM00184">
    <property type="entry name" value="RING"/>
    <property type="match status" value="1"/>
</dbReference>
<organism evidence="10 11">
    <name type="scientific">Clavelina lepadiformis</name>
    <name type="common">Light-bulb sea squirt</name>
    <name type="synonym">Ascidia lepadiformis</name>
    <dbReference type="NCBI Taxonomy" id="159417"/>
    <lineage>
        <taxon>Eukaryota</taxon>
        <taxon>Metazoa</taxon>
        <taxon>Chordata</taxon>
        <taxon>Tunicata</taxon>
        <taxon>Ascidiacea</taxon>
        <taxon>Aplousobranchia</taxon>
        <taxon>Clavelinidae</taxon>
        <taxon>Clavelina</taxon>
    </lineage>
</organism>
<keyword evidence="4" id="KW-0862">Zinc</keyword>
<feature type="compositionally biased region" description="Polar residues" evidence="7">
    <location>
        <begin position="156"/>
        <end position="186"/>
    </location>
</feature>
<feature type="region of interest" description="Disordered" evidence="7">
    <location>
        <begin position="152"/>
        <end position="186"/>
    </location>
</feature>
<sequence length="652" mass="74370">MKICFVHVKISIAYGHALPQINFRAPFISDDLTPRHNQDISAHQFSFSYNPKKFNRTISCEKKESKLRVTWSSSKGLRLERELIIETFENPEYVLHQDDDLDQNDCNVSGEVVNFVGSKANLLPETNMSHSSALCDVKETKTKELCDLADGIVPSEESSPSMKFSLSDTPTSSAASNKGNGPAHSTTKQLRSISFFSGNPTVDITNGIIHLYKMNSKISIGADFPSPETDTLCMLSVPASIDAHGIMEFVAPYRDVISRMRIIRDRTPNQYMVLITFVTHHNACEFFLNMNNQNFSSLMPEEICHLAFVASVEAVPTYEIERKSEMGFLPPPNSTELPDCMVCLERMDESVQGLLTILCNHSFHAACLQQWEDLCCPVCRYVQTPEPQSDNKCMTCNAKEDLWICLICGNVGCGRYTSEHAQQHFMETQHNYAMALNDNRVWDYAGDYFVHRLFQTKEEGKLVEKQLEGGADHDVKLQTIEHECMRLLTSQLECQRKYWEEQVILATKKATSNPNEAELAMENTIKRCKDLELHTLELKKEKDSLSQRNKHLSTKMGGVLRELQSEQELNKALTRNQEDWKAKVVEMENCCKKQEDEIKDLKDQLRDVMFYIEARQKIQSETDQVQSEIKDGQVVLGPSRNSNQKERKTKKK</sequence>
<evidence type="ECO:0000259" key="9">
    <source>
        <dbReference type="PROSITE" id="PS50271"/>
    </source>
</evidence>
<proteinExistence type="predicted"/>
<evidence type="ECO:0000259" key="8">
    <source>
        <dbReference type="PROSITE" id="PS50089"/>
    </source>
</evidence>
<reference evidence="10 11" key="1">
    <citation type="submission" date="2024-02" db="EMBL/GenBank/DDBJ databases">
        <authorList>
            <person name="Daric V."/>
            <person name="Darras S."/>
        </authorList>
    </citation>
    <scope>NUCLEOTIDE SEQUENCE [LARGE SCALE GENOMIC DNA]</scope>
</reference>
<keyword evidence="11" id="KW-1185">Reference proteome</keyword>
<dbReference type="CDD" id="cd16457">
    <property type="entry name" value="RING-H2_BRAP2"/>
    <property type="match status" value="1"/>
</dbReference>
<keyword evidence="1" id="KW-0479">Metal-binding</keyword>
<evidence type="ECO:0000256" key="5">
    <source>
        <dbReference type="PROSITE-ProRule" id="PRU00502"/>
    </source>
</evidence>
<evidence type="ECO:0000256" key="4">
    <source>
        <dbReference type="ARBA" id="ARBA00022833"/>
    </source>
</evidence>
<feature type="domain" description="RING-type" evidence="8">
    <location>
        <begin position="340"/>
        <end position="380"/>
    </location>
</feature>
<dbReference type="InterPro" id="IPR001841">
    <property type="entry name" value="Znf_RING"/>
</dbReference>
<dbReference type="InterPro" id="IPR047243">
    <property type="entry name" value="RING-H2_BRAP2"/>
</dbReference>
<dbReference type="Proteomes" id="UP001642483">
    <property type="component" value="Unassembled WGS sequence"/>
</dbReference>
<evidence type="ECO:0000256" key="1">
    <source>
        <dbReference type="ARBA" id="ARBA00022723"/>
    </source>
</evidence>
<dbReference type="PROSITE" id="PS50089">
    <property type="entry name" value="ZF_RING_2"/>
    <property type="match status" value="1"/>
</dbReference>
<comment type="caution">
    <text evidence="10">The sequence shown here is derived from an EMBL/GenBank/DDBJ whole genome shotgun (WGS) entry which is preliminary data.</text>
</comment>
<dbReference type="Pfam" id="PF13639">
    <property type="entry name" value="zf-RING_2"/>
    <property type="match status" value="1"/>
</dbReference>
<dbReference type="PANTHER" id="PTHR24007:SF7">
    <property type="entry name" value="BRCA1-ASSOCIATED PROTEIN"/>
    <property type="match status" value="1"/>
</dbReference>
<gene>
    <name evidence="10" type="ORF">CVLEPA_LOCUS29055</name>
</gene>
<protein>
    <recommendedName>
        <fullName evidence="12">BRCA1-associated protein</fullName>
    </recommendedName>
</protein>
<name>A0ABP0GY10_CLALP</name>
<evidence type="ECO:0000256" key="2">
    <source>
        <dbReference type="ARBA" id="ARBA00022771"/>
    </source>
</evidence>
<keyword evidence="6" id="KW-0175">Coiled coil</keyword>
<dbReference type="EMBL" id="CAWYQH010000152">
    <property type="protein sequence ID" value="CAK8695836.1"/>
    <property type="molecule type" value="Genomic_DNA"/>
</dbReference>
<feature type="domain" description="UBP-type" evidence="9">
    <location>
        <begin position="377"/>
        <end position="469"/>
    </location>
</feature>
<dbReference type="SMART" id="SM00290">
    <property type="entry name" value="ZnF_UBP"/>
    <property type="match status" value="1"/>
</dbReference>
<dbReference type="InterPro" id="IPR011422">
    <property type="entry name" value="BRAP2/ETP1_RRM"/>
</dbReference>
<dbReference type="SUPFAM" id="SSF57850">
    <property type="entry name" value="RING/U-box"/>
    <property type="match status" value="1"/>
</dbReference>
<dbReference type="InterPro" id="IPR001607">
    <property type="entry name" value="Znf_UBP"/>
</dbReference>
<keyword evidence="2 5" id="KW-0863">Zinc-finger</keyword>
<evidence type="ECO:0000256" key="7">
    <source>
        <dbReference type="SAM" id="MobiDB-lite"/>
    </source>
</evidence>
<feature type="region of interest" description="Disordered" evidence="7">
    <location>
        <begin position="619"/>
        <end position="652"/>
    </location>
</feature>
<evidence type="ECO:0000256" key="6">
    <source>
        <dbReference type="SAM" id="Coils"/>
    </source>
</evidence>
<evidence type="ECO:0000256" key="3">
    <source>
        <dbReference type="ARBA" id="ARBA00022786"/>
    </source>
</evidence>
<keyword evidence="3" id="KW-0833">Ubl conjugation pathway</keyword>
<evidence type="ECO:0000313" key="11">
    <source>
        <dbReference type="Proteomes" id="UP001642483"/>
    </source>
</evidence>
<evidence type="ECO:0000313" key="10">
    <source>
        <dbReference type="EMBL" id="CAK8695836.1"/>
    </source>
</evidence>
<feature type="coiled-coil region" evidence="6">
    <location>
        <begin position="528"/>
        <end position="604"/>
    </location>
</feature>
<dbReference type="Pfam" id="PF07576">
    <property type="entry name" value="BRAP2"/>
    <property type="match status" value="1"/>
</dbReference>
<dbReference type="PANTHER" id="PTHR24007">
    <property type="entry name" value="BRCA1-ASSOCIATED PROTEIN"/>
    <property type="match status" value="1"/>
</dbReference>
<dbReference type="PROSITE" id="PS50271">
    <property type="entry name" value="ZF_UBP"/>
    <property type="match status" value="1"/>
</dbReference>
<dbReference type="InterPro" id="IPR013083">
    <property type="entry name" value="Znf_RING/FYVE/PHD"/>
</dbReference>
<dbReference type="Gene3D" id="3.30.40.10">
    <property type="entry name" value="Zinc/RING finger domain, C3HC4 (zinc finger)"/>
    <property type="match status" value="2"/>
</dbReference>